<evidence type="ECO:0000313" key="2">
    <source>
        <dbReference type="Proteomes" id="UP000815325"/>
    </source>
</evidence>
<dbReference type="Proteomes" id="UP000815325">
    <property type="component" value="Unassembled WGS sequence"/>
</dbReference>
<evidence type="ECO:0000313" key="1">
    <source>
        <dbReference type="EMBL" id="KAF5842916.1"/>
    </source>
</evidence>
<proteinExistence type="predicted"/>
<protein>
    <recommendedName>
        <fullName evidence="3">Secreted protein</fullName>
    </recommendedName>
</protein>
<accession>A0ABQ7H7T7</accession>
<comment type="caution">
    <text evidence="1">The sequence shown here is derived from an EMBL/GenBank/DDBJ whole genome shotgun (WGS) entry which is preliminary data.</text>
</comment>
<dbReference type="EMBL" id="MU069452">
    <property type="protein sequence ID" value="KAF5842916.1"/>
    <property type="molecule type" value="Genomic_DNA"/>
</dbReference>
<gene>
    <name evidence="1" type="ORF">DUNSADRAFT_3943</name>
</gene>
<name>A0ABQ7H7T7_DUNSA</name>
<evidence type="ECO:0008006" key="3">
    <source>
        <dbReference type="Google" id="ProtNLM"/>
    </source>
</evidence>
<organism evidence="1 2">
    <name type="scientific">Dunaliella salina</name>
    <name type="common">Green alga</name>
    <name type="synonym">Protococcus salinus</name>
    <dbReference type="NCBI Taxonomy" id="3046"/>
    <lineage>
        <taxon>Eukaryota</taxon>
        <taxon>Viridiplantae</taxon>
        <taxon>Chlorophyta</taxon>
        <taxon>core chlorophytes</taxon>
        <taxon>Chlorophyceae</taxon>
        <taxon>CS clade</taxon>
        <taxon>Chlamydomonadales</taxon>
        <taxon>Dunaliellaceae</taxon>
        <taxon>Dunaliella</taxon>
    </lineage>
</organism>
<sequence length="115" mass="13068">MIVCVCVCVCVCVWPVNRPSNELPALPLCFGMCWSKPMLKGRLPILRKPQGLAHSRCSRRKQSWQPNEVNLGVPNLRVSGDDGRMIPQWRCSVLEETWARTSPKFATLTDKTRMV</sequence>
<reference evidence="1" key="1">
    <citation type="submission" date="2017-08" db="EMBL/GenBank/DDBJ databases">
        <authorList>
            <person name="Polle J.E."/>
            <person name="Barry K."/>
            <person name="Cushman J."/>
            <person name="Schmutz J."/>
            <person name="Tran D."/>
            <person name="Hathwaick L.T."/>
            <person name="Yim W.C."/>
            <person name="Jenkins J."/>
            <person name="Mckie-Krisberg Z.M."/>
            <person name="Prochnik S."/>
            <person name="Lindquist E."/>
            <person name="Dockter R.B."/>
            <person name="Adam C."/>
            <person name="Molina H."/>
            <person name="Bunkerborg J."/>
            <person name="Jin E."/>
            <person name="Buchheim M."/>
            <person name="Magnuson J."/>
        </authorList>
    </citation>
    <scope>NUCLEOTIDE SEQUENCE</scope>
    <source>
        <strain evidence="1">CCAP 19/18</strain>
    </source>
</reference>
<keyword evidence="2" id="KW-1185">Reference proteome</keyword>